<name>A0A1M7UVT4_9FIRM</name>
<keyword evidence="1" id="KW-0472">Membrane</keyword>
<evidence type="ECO:0000313" key="2">
    <source>
        <dbReference type="EMBL" id="SHN87082.1"/>
    </source>
</evidence>
<evidence type="ECO:0000313" key="3">
    <source>
        <dbReference type="Proteomes" id="UP000184010"/>
    </source>
</evidence>
<keyword evidence="1" id="KW-1133">Transmembrane helix</keyword>
<reference evidence="3" key="1">
    <citation type="submission" date="2016-12" db="EMBL/GenBank/DDBJ databases">
        <authorList>
            <person name="Varghese N."/>
            <person name="Submissions S."/>
        </authorList>
    </citation>
    <scope>NUCLEOTIDE SEQUENCE [LARGE SCALE GENOMIC DNA]</scope>
    <source>
        <strain evidence="3">DSM 11544</strain>
    </source>
</reference>
<keyword evidence="3" id="KW-1185">Reference proteome</keyword>
<dbReference type="RefSeq" id="WP_072774884.1">
    <property type="nucleotide sequence ID" value="NZ_FRDN01000018.1"/>
</dbReference>
<sequence length="61" mass="6498">MISLILVSLGLLFGIALIATGIYYLIQEKDEKDSVKIYGTCIAVGVVITIGIVIKLILAGF</sequence>
<dbReference type="EMBL" id="FRDN01000018">
    <property type="protein sequence ID" value="SHN87082.1"/>
    <property type="molecule type" value="Genomic_DNA"/>
</dbReference>
<feature type="transmembrane region" description="Helical" evidence="1">
    <location>
        <begin position="37"/>
        <end position="58"/>
    </location>
</feature>
<dbReference type="Proteomes" id="UP000184010">
    <property type="component" value="Unassembled WGS sequence"/>
</dbReference>
<gene>
    <name evidence="2" type="ORF">SAMN02745215_04792</name>
</gene>
<organism evidence="2 3">
    <name type="scientific">Desulfitobacterium chlororespirans DSM 11544</name>
    <dbReference type="NCBI Taxonomy" id="1121395"/>
    <lineage>
        <taxon>Bacteria</taxon>
        <taxon>Bacillati</taxon>
        <taxon>Bacillota</taxon>
        <taxon>Clostridia</taxon>
        <taxon>Eubacteriales</taxon>
        <taxon>Desulfitobacteriaceae</taxon>
        <taxon>Desulfitobacterium</taxon>
    </lineage>
</organism>
<dbReference type="AlphaFoldDB" id="A0A1M7UVT4"/>
<proteinExistence type="predicted"/>
<evidence type="ECO:0000256" key="1">
    <source>
        <dbReference type="SAM" id="Phobius"/>
    </source>
</evidence>
<feature type="transmembrane region" description="Helical" evidence="1">
    <location>
        <begin position="6"/>
        <end position="25"/>
    </location>
</feature>
<protein>
    <submittedName>
        <fullName evidence="2">Uncharacterized protein</fullName>
    </submittedName>
</protein>
<keyword evidence="1" id="KW-0812">Transmembrane</keyword>
<accession>A0A1M7UVT4</accession>
<dbReference type="STRING" id="1121395.SAMN02745215_04792"/>